<dbReference type="PANTHER" id="PTHR30040">
    <property type="entry name" value="THIAMINE BIOSYNTHESIS LIPOPROTEIN APBE"/>
    <property type="match status" value="1"/>
</dbReference>
<feature type="compositionally biased region" description="Basic and acidic residues" evidence="11">
    <location>
        <begin position="14"/>
        <end position="23"/>
    </location>
</feature>
<evidence type="ECO:0000256" key="9">
    <source>
        <dbReference type="ARBA" id="ARBA00031306"/>
    </source>
</evidence>
<proteinExistence type="predicted"/>
<keyword evidence="6" id="KW-0479">Metal-binding</keyword>
<dbReference type="Pfam" id="PF02424">
    <property type="entry name" value="ApbE"/>
    <property type="match status" value="1"/>
</dbReference>
<evidence type="ECO:0000256" key="6">
    <source>
        <dbReference type="ARBA" id="ARBA00022723"/>
    </source>
</evidence>
<gene>
    <name evidence="12" type="ORF">UFOPK1421_01207</name>
</gene>
<dbReference type="Gene3D" id="3.10.520.10">
    <property type="entry name" value="ApbE-like domains"/>
    <property type="match status" value="1"/>
</dbReference>
<dbReference type="AlphaFoldDB" id="A0A6J6CF12"/>
<evidence type="ECO:0000256" key="3">
    <source>
        <dbReference type="ARBA" id="ARBA00016337"/>
    </source>
</evidence>
<comment type="cofactor">
    <cofactor evidence="1">
        <name>Mg(2+)</name>
        <dbReference type="ChEBI" id="CHEBI:18420"/>
    </cofactor>
</comment>
<evidence type="ECO:0000256" key="11">
    <source>
        <dbReference type="SAM" id="MobiDB-lite"/>
    </source>
</evidence>
<keyword evidence="7" id="KW-0274">FAD</keyword>
<keyword evidence="5" id="KW-0808">Transferase</keyword>
<name>A0A6J6CF12_9ZZZZ</name>
<dbReference type="EC" id="2.7.1.180" evidence="2"/>
<dbReference type="InterPro" id="IPR024932">
    <property type="entry name" value="ApbE"/>
</dbReference>
<dbReference type="GO" id="GO:0016740">
    <property type="term" value="F:transferase activity"/>
    <property type="evidence" value="ECO:0007669"/>
    <property type="project" value="UniProtKB-KW"/>
</dbReference>
<evidence type="ECO:0000256" key="5">
    <source>
        <dbReference type="ARBA" id="ARBA00022679"/>
    </source>
</evidence>
<evidence type="ECO:0000256" key="7">
    <source>
        <dbReference type="ARBA" id="ARBA00022827"/>
    </source>
</evidence>
<evidence type="ECO:0000256" key="2">
    <source>
        <dbReference type="ARBA" id="ARBA00011955"/>
    </source>
</evidence>
<dbReference type="SUPFAM" id="SSF143631">
    <property type="entry name" value="ApbE-like"/>
    <property type="match status" value="1"/>
</dbReference>
<dbReference type="PANTHER" id="PTHR30040:SF2">
    <property type="entry name" value="FAD:PROTEIN FMN TRANSFERASE"/>
    <property type="match status" value="1"/>
</dbReference>
<organism evidence="12">
    <name type="scientific">freshwater metagenome</name>
    <dbReference type="NCBI Taxonomy" id="449393"/>
    <lineage>
        <taxon>unclassified sequences</taxon>
        <taxon>metagenomes</taxon>
        <taxon>ecological metagenomes</taxon>
    </lineage>
</organism>
<evidence type="ECO:0000256" key="4">
    <source>
        <dbReference type="ARBA" id="ARBA00022630"/>
    </source>
</evidence>
<keyword evidence="4" id="KW-0285">Flavoprotein</keyword>
<dbReference type="GO" id="GO:0046872">
    <property type="term" value="F:metal ion binding"/>
    <property type="evidence" value="ECO:0007669"/>
    <property type="project" value="UniProtKB-KW"/>
</dbReference>
<dbReference type="InterPro" id="IPR003374">
    <property type="entry name" value="ApbE-like_sf"/>
</dbReference>
<comment type="catalytic activity">
    <reaction evidence="10">
        <text>L-threonyl-[protein] + FAD = FMN-L-threonyl-[protein] + AMP + H(+)</text>
        <dbReference type="Rhea" id="RHEA:36847"/>
        <dbReference type="Rhea" id="RHEA-COMP:11060"/>
        <dbReference type="Rhea" id="RHEA-COMP:11061"/>
        <dbReference type="ChEBI" id="CHEBI:15378"/>
        <dbReference type="ChEBI" id="CHEBI:30013"/>
        <dbReference type="ChEBI" id="CHEBI:57692"/>
        <dbReference type="ChEBI" id="CHEBI:74257"/>
        <dbReference type="ChEBI" id="CHEBI:456215"/>
        <dbReference type="EC" id="2.7.1.180"/>
    </reaction>
</comment>
<evidence type="ECO:0000256" key="1">
    <source>
        <dbReference type="ARBA" id="ARBA00001946"/>
    </source>
</evidence>
<reference evidence="12" key="1">
    <citation type="submission" date="2020-05" db="EMBL/GenBank/DDBJ databases">
        <authorList>
            <person name="Chiriac C."/>
            <person name="Salcher M."/>
            <person name="Ghai R."/>
            <person name="Kavagutti S V."/>
        </authorList>
    </citation>
    <scope>NUCLEOTIDE SEQUENCE</scope>
</reference>
<protein>
    <recommendedName>
        <fullName evidence="3">FAD:protein FMN transferase</fullName>
        <ecNumber evidence="2">2.7.1.180</ecNumber>
    </recommendedName>
    <alternativeName>
        <fullName evidence="9">Flavin transferase</fullName>
    </alternativeName>
</protein>
<keyword evidence="8" id="KW-0460">Magnesium</keyword>
<feature type="region of interest" description="Disordered" evidence="11">
    <location>
        <begin position="1"/>
        <end position="23"/>
    </location>
</feature>
<accession>A0A6J6CF12</accession>
<sequence>MGRGAVATSGIAERSSHLVDPRTGESCHYWSSVTVTGPSLTWADAFATTACVIGEHGLNWVHNFEGYSALGVRPDGTLVTVARSGEIPLASAEQY</sequence>
<evidence type="ECO:0000256" key="10">
    <source>
        <dbReference type="ARBA" id="ARBA00048540"/>
    </source>
</evidence>
<evidence type="ECO:0000256" key="8">
    <source>
        <dbReference type="ARBA" id="ARBA00022842"/>
    </source>
</evidence>
<dbReference type="EMBL" id="CAEZSL010000147">
    <property type="protein sequence ID" value="CAB4549866.1"/>
    <property type="molecule type" value="Genomic_DNA"/>
</dbReference>
<evidence type="ECO:0000313" key="12">
    <source>
        <dbReference type="EMBL" id="CAB4549866.1"/>
    </source>
</evidence>